<gene>
    <name evidence="2" type="ORF">NC653_007384</name>
</gene>
<keyword evidence="3" id="KW-1185">Reference proteome</keyword>
<keyword evidence="1" id="KW-0472">Membrane</keyword>
<evidence type="ECO:0000313" key="2">
    <source>
        <dbReference type="EMBL" id="KAJ7008702.1"/>
    </source>
</evidence>
<dbReference type="AlphaFoldDB" id="A0AAD6RH63"/>
<dbReference type="EMBL" id="JAQIZT010000002">
    <property type="protein sequence ID" value="KAJ7008702.1"/>
    <property type="molecule type" value="Genomic_DNA"/>
</dbReference>
<organism evidence="2 3">
    <name type="scientific">Populus alba x Populus x berolinensis</name>
    <dbReference type="NCBI Taxonomy" id="444605"/>
    <lineage>
        <taxon>Eukaryota</taxon>
        <taxon>Viridiplantae</taxon>
        <taxon>Streptophyta</taxon>
        <taxon>Embryophyta</taxon>
        <taxon>Tracheophyta</taxon>
        <taxon>Spermatophyta</taxon>
        <taxon>Magnoliopsida</taxon>
        <taxon>eudicotyledons</taxon>
        <taxon>Gunneridae</taxon>
        <taxon>Pentapetalae</taxon>
        <taxon>rosids</taxon>
        <taxon>fabids</taxon>
        <taxon>Malpighiales</taxon>
        <taxon>Salicaceae</taxon>
        <taxon>Saliceae</taxon>
        <taxon>Populus</taxon>
    </lineage>
</organism>
<dbReference type="Proteomes" id="UP001164929">
    <property type="component" value="Chromosome 2"/>
</dbReference>
<protein>
    <submittedName>
        <fullName evidence="2">Uncharacterized protein</fullName>
    </submittedName>
</protein>
<keyword evidence="1" id="KW-0812">Transmembrane</keyword>
<proteinExistence type="predicted"/>
<sequence length="108" mass="12738">MALQENVLRWFKNNEPGFTYFDAVLPCFSAGIFKEMTSSWVQCFSLSFPSPFLFFFFFFFGKLLSSFQLCELGQSGFVLWSSKLILRKCHSFFDPNGEIQWVCRHWRG</sequence>
<accession>A0AAD6RH63</accession>
<evidence type="ECO:0000313" key="3">
    <source>
        <dbReference type="Proteomes" id="UP001164929"/>
    </source>
</evidence>
<feature type="transmembrane region" description="Helical" evidence="1">
    <location>
        <begin position="39"/>
        <end position="60"/>
    </location>
</feature>
<keyword evidence="1" id="KW-1133">Transmembrane helix</keyword>
<comment type="caution">
    <text evidence="2">The sequence shown here is derived from an EMBL/GenBank/DDBJ whole genome shotgun (WGS) entry which is preliminary data.</text>
</comment>
<name>A0AAD6RH63_9ROSI</name>
<evidence type="ECO:0000256" key="1">
    <source>
        <dbReference type="SAM" id="Phobius"/>
    </source>
</evidence>
<reference evidence="2" key="1">
    <citation type="journal article" date="2023" name="Mol. Ecol. Resour.">
        <title>Chromosome-level genome assembly of a triploid poplar Populus alba 'Berolinensis'.</title>
        <authorList>
            <person name="Chen S."/>
            <person name="Yu Y."/>
            <person name="Wang X."/>
            <person name="Wang S."/>
            <person name="Zhang T."/>
            <person name="Zhou Y."/>
            <person name="He R."/>
            <person name="Meng N."/>
            <person name="Wang Y."/>
            <person name="Liu W."/>
            <person name="Liu Z."/>
            <person name="Liu J."/>
            <person name="Guo Q."/>
            <person name="Huang H."/>
            <person name="Sederoff R.R."/>
            <person name="Wang G."/>
            <person name="Qu G."/>
            <person name="Chen S."/>
        </authorList>
    </citation>
    <scope>NUCLEOTIDE SEQUENCE</scope>
    <source>
        <strain evidence="2">SC-2020</strain>
    </source>
</reference>